<feature type="region of interest" description="Disordered" evidence="1">
    <location>
        <begin position="185"/>
        <end position="205"/>
    </location>
</feature>
<evidence type="ECO:0000313" key="3">
    <source>
        <dbReference type="WBParaSite" id="jg9248"/>
    </source>
</evidence>
<feature type="compositionally biased region" description="Polar residues" evidence="1">
    <location>
        <begin position="195"/>
        <end position="205"/>
    </location>
</feature>
<evidence type="ECO:0000256" key="1">
    <source>
        <dbReference type="SAM" id="MobiDB-lite"/>
    </source>
</evidence>
<dbReference type="Proteomes" id="UP000887574">
    <property type="component" value="Unplaced"/>
</dbReference>
<name>A0A915ET71_9BILA</name>
<evidence type="ECO:0000313" key="2">
    <source>
        <dbReference type="Proteomes" id="UP000887574"/>
    </source>
</evidence>
<sequence>MPAEEQSLLAEEIDEEQDQENGYLSDESIDYDHIKNIDSKSKNTAVRNRKINLGDGNEDLLNEVTDLNSAFTDNEINGTFLAADNRLTTYSTLTETSIDRTESEKRIRDQYSERSVDAGDKGGKSTNVLEAVYRELKADKRSWHQRFNGDGPSRITEFIRHNVRHAGFHKLLTLLGQIQGLAKAPSWMDRKSKTSRNGQLNISTQ</sequence>
<reference evidence="3" key="1">
    <citation type="submission" date="2022-11" db="UniProtKB">
        <authorList>
            <consortium name="WormBaseParasite"/>
        </authorList>
    </citation>
    <scope>IDENTIFICATION</scope>
</reference>
<organism evidence="2 3">
    <name type="scientific">Ditylenchus dipsaci</name>
    <dbReference type="NCBI Taxonomy" id="166011"/>
    <lineage>
        <taxon>Eukaryota</taxon>
        <taxon>Metazoa</taxon>
        <taxon>Ecdysozoa</taxon>
        <taxon>Nematoda</taxon>
        <taxon>Chromadorea</taxon>
        <taxon>Rhabditida</taxon>
        <taxon>Tylenchina</taxon>
        <taxon>Tylenchomorpha</taxon>
        <taxon>Sphaerularioidea</taxon>
        <taxon>Anguinidae</taxon>
        <taxon>Anguininae</taxon>
        <taxon>Ditylenchus</taxon>
    </lineage>
</organism>
<dbReference type="AlphaFoldDB" id="A0A915ET71"/>
<proteinExistence type="predicted"/>
<accession>A0A915ET71</accession>
<keyword evidence="2" id="KW-1185">Reference proteome</keyword>
<protein>
    <submittedName>
        <fullName evidence="3">Uncharacterized protein</fullName>
    </submittedName>
</protein>
<dbReference type="WBParaSite" id="jg9248">
    <property type="protein sequence ID" value="jg9248"/>
    <property type="gene ID" value="jg9248"/>
</dbReference>